<sequence length="64" mass="7068">MAGTFGNCGALSFFLTGYLQRNPNASAAEVVRYLDAKCQGQPDQSKRQHPQIRARYALNGPLRL</sequence>
<gene>
    <name evidence="1" type="ORF">M407DRAFT_192954</name>
</gene>
<proteinExistence type="predicted"/>
<accession>A0A0C3L0S4</accession>
<dbReference type="OrthoDB" id="10398136at2759"/>
<evidence type="ECO:0000313" key="1">
    <source>
        <dbReference type="EMBL" id="KIO27293.1"/>
    </source>
</evidence>
<evidence type="ECO:0000313" key="2">
    <source>
        <dbReference type="Proteomes" id="UP000054248"/>
    </source>
</evidence>
<name>A0A0C3L0S4_9AGAM</name>
<protein>
    <submittedName>
        <fullName evidence="1">Uncharacterized protein</fullName>
    </submittedName>
</protein>
<dbReference type="Proteomes" id="UP000054248">
    <property type="component" value="Unassembled WGS sequence"/>
</dbReference>
<keyword evidence="2" id="KW-1185">Reference proteome</keyword>
<organism evidence="1 2">
    <name type="scientific">Tulasnella calospora MUT 4182</name>
    <dbReference type="NCBI Taxonomy" id="1051891"/>
    <lineage>
        <taxon>Eukaryota</taxon>
        <taxon>Fungi</taxon>
        <taxon>Dikarya</taxon>
        <taxon>Basidiomycota</taxon>
        <taxon>Agaricomycotina</taxon>
        <taxon>Agaricomycetes</taxon>
        <taxon>Cantharellales</taxon>
        <taxon>Tulasnellaceae</taxon>
        <taxon>Tulasnella</taxon>
    </lineage>
</organism>
<reference evidence="2" key="2">
    <citation type="submission" date="2015-01" db="EMBL/GenBank/DDBJ databases">
        <title>Evolutionary Origins and Diversification of the Mycorrhizal Mutualists.</title>
        <authorList>
            <consortium name="DOE Joint Genome Institute"/>
            <consortium name="Mycorrhizal Genomics Consortium"/>
            <person name="Kohler A."/>
            <person name="Kuo A."/>
            <person name="Nagy L.G."/>
            <person name="Floudas D."/>
            <person name="Copeland A."/>
            <person name="Barry K.W."/>
            <person name="Cichocki N."/>
            <person name="Veneault-Fourrey C."/>
            <person name="LaButti K."/>
            <person name="Lindquist E.A."/>
            <person name="Lipzen A."/>
            <person name="Lundell T."/>
            <person name="Morin E."/>
            <person name="Murat C."/>
            <person name="Riley R."/>
            <person name="Ohm R."/>
            <person name="Sun H."/>
            <person name="Tunlid A."/>
            <person name="Henrissat B."/>
            <person name="Grigoriev I.V."/>
            <person name="Hibbett D.S."/>
            <person name="Martin F."/>
        </authorList>
    </citation>
    <scope>NUCLEOTIDE SEQUENCE [LARGE SCALE GENOMIC DNA]</scope>
    <source>
        <strain evidence="2">MUT 4182</strain>
    </source>
</reference>
<dbReference type="EMBL" id="KN823011">
    <property type="protein sequence ID" value="KIO27293.1"/>
    <property type="molecule type" value="Genomic_DNA"/>
</dbReference>
<dbReference type="AlphaFoldDB" id="A0A0C3L0S4"/>
<dbReference type="HOGENOM" id="CLU_2869329_0_0_1"/>
<reference evidence="1 2" key="1">
    <citation type="submission" date="2014-04" db="EMBL/GenBank/DDBJ databases">
        <authorList>
            <consortium name="DOE Joint Genome Institute"/>
            <person name="Kuo A."/>
            <person name="Girlanda M."/>
            <person name="Perotto S."/>
            <person name="Kohler A."/>
            <person name="Nagy L.G."/>
            <person name="Floudas D."/>
            <person name="Copeland A."/>
            <person name="Barry K.W."/>
            <person name="Cichocki N."/>
            <person name="Veneault-Fourrey C."/>
            <person name="LaButti K."/>
            <person name="Lindquist E.A."/>
            <person name="Lipzen A."/>
            <person name="Lundell T."/>
            <person name="Morin E."/>
            <person name="Murat C."/>
            <person name="Sun H."/>
            <person name="Tunlid A."/>
            <person name="Henrissat B."/>
            <person name="Grigoriev I.V."/>
            <person name="Hibbett D.S."/>
            <person name="Martin F."/>
            <person name="Nordberg H.P."/>
            <person name="Cantor M.N."/>
            <person name="Hua S.X."/>
        </authorList>
    </citation>
    <scope>NUCLEOTIDE SEQUENCE [LARGE SCALE GENOMIC DNA]</scope>
    <source>
        <strain evidence="1 2">MUT 4182</strain>
    </source>
</reference>